<evidence type="ECO:0000256" key="4">
    <source>
        <dbReference type="ARBA" id="ARBA00023180"/>
    </source>
</evidence>
<dbReference type="GO" id="GO:0004252">
    <property type="term" value="F:serine-type endopeptidase activity"/>
    <property type="evidence" value="ECO:0007669"/>
    <property type="project" value="InterPro"/>
</dbReference>
<comment type="catalytic activity">
    <reaction evidence="1">
        <text>Hydrolysis of terminal, non-reducing (1-&gt;4)-linked alpha-D-glucose residues with release of alpha-D-glucose.</text>
        <dbReference type="EC" id="3.2.1.20"/>
    </reaction>
</comment>
<keyword evidence="5" id="KW-0378">Hydrolase</keyword>
<keyword evidence="6" id="KW-0812">Transmembrane</keyword>
<dbReference type="InterPro" id="IPR043504">
    <property type="entry name" value="Peptidase_S1_PA_chymotrypsin"/>
</dbReference>
<keyword evidence="6" id="KW-1133">Transmembrane helix</keyword>
<dbReference type="SUPFAM" id="SSF50494">
    <property type="entry name" value="Trypsin-like serine proteases"/>
    <property type="match status" value="1"/>
</dbReference>
<dbReference type="SUPFAM" id="SSF51445">
    <property type="entry name" value="(Trans)glycosidases"/>
    <property type="match status" value="3"/>
</dbReference>
<dbReference type="EC" id="3.2.1.20" evidence="3"/>
<dbReference type="GO" id="GO:0006508">
    <property type="term" value="P:proteolysis"/>
    <property type="evidence" value="ECO:0007669"/>
    <property type="project" value="InterPro"/>
</dbReference>
<dbReference type="FunFam" id="3.90.400.10:FF:000001">
    <property type="entry name" value="Maltase A3, isoform A"/>
    <property type="match status" value="2"/>
</dbReference>
<dbReference type="GO" id="GO:0005975">
    <property type="term" value="P:carbohydrate metabolic process"/>
    <property type="evidence" value="ECO:0007669"/>
    <property type="project" value="InterPro"/>
</dbReference>
<sequence>MYSLDSAVGGRFVNTVWLLDNVSNQNTRIGGHAGWTSSSSDLLVGEKSRGLNLDHVNWWTEGFPPLNDFPLKFHAKWLTSSTTKKEVDYNQLILIAPTQDNVPQYQNSSVKIGHGNPAYNGQFSHQVFVTVDHSNYCAGSLVSRYWVLTTAQCCFVSTVANPASLGGTTYILTLGVCNIFVTEAPALIINTRIAVAHHLYNKIAFSNNIGVIKIVAGVYFNQYIRPVSLPRYSDVNTTYELQEVQISGWGYTCNGHEVISEHLLYVDTRVSSNSECEHTFGKRVVTASTLCVSGRGLKGPLYKKYKNIGRYATSVYLPVVMVKVLIVLVLTFLVSATVALPVQEELDWWQKTVIYQIYPRSYRDSDGNGVGDLRGIWQRVKPIKDAGAGAIWLSPIYESPMKDFGYDIINQTVIDPLFGNMEDFMDLMNITHELGLKLILDFVPDYSSDQHEWFQKSVKRIDPYTDYYIWHDGKVDNVTGEKSVPNNWVSAFEGSAWSWNEDRQQYYYHVFTNVMRYWLDMGVDGFRVDSVPHLFEDTEFLDEPLSHDPNALEGDYDSLVHIYTQNLPETYDMVYQFRAVVDEYKAKDGVTRVMMTEAYETINQTMLYYGTDERPGAHFTFNFLFIRNLTENSTAEDYDYIIHQWMDNMPEGRWANWVVGNHDNHRAASRFPHLADAINMIAQLLPGTAVTYMGEEIAMEDTFISWEQTVDPPGLNAGPQRYQLFSRDPERTPYQWDNTTSAGFSTNATTWLPVNPNYLTLNLAAQVNADESESHYKVYQRLTGLRQTNTIQRGSLDTQVISELIFSFSRQFLGPFLSMLKKMTLNGGRLLSCIRYTQGITSRLEHIVDAGVGAIWLSPIFVSPGVDFGYDIANFTAIDPLFGTLEDLIDLKAKADKLGLKVLLDLVPNHTSNESVWFQQSVDKLSNFGGSAWEWREERQQYYLHQFAIQQADLNYRSPAVVEEVKSLPDEPLSGDPSAVDTDASYLSHIYTQNQNETFDMIQQWREVVDEFSAKDGNVIRYWLDKGFDGFRIDAVNWLFENSSLPDEPFSGNTNANEDEYNYLDHIYTSNQPETFEMVQQWREVVEEYKAQDGLARALITEAYADLENTFKYMGTEERPGAHLTFNFFMISQLSNTSSAQDFYSSITEWLDNVPQGKWSDWVLGNHDQHRVASRFGSELIDGLNMILQWLPGTAVTYNGEEIGMVDTPVSWEETVDPAGLNAGPDRYQLFSRDPERSPYQWDNTTSAGFSNNTNTWLPVNSNYLTLNLAEEINANVSHYKVYQNLVSERASKTLRRGSVNITVIGDVLAFTRSVTCANTDQDWWRTSVIYQVYPRSFKDTDGDGVGDLKGIEEKLDYLKDIGVNGVWLSPIYRSPMADFGYDIANFTDIDPIFGTMNDFDDLIKKADTLGLRIILDFVPNHSSDEHEWFKKSIKKIEPFTDYYIWHDGKVNNVSEERIPPNNWLSVFRGPAWEWNEERGQYYYHQFAVKQPDLNFRNPQLVDEMKDAMTFWLDRGVAGFRVDAVPFLFEVTYLQDEPLSNDPKALPDDYLYLVHDYTVNLEETFDMVQQWRGLIEARQEPKRLMMAEAYADFETTLRYYGTPQSPGAHFPFNFALITDVNGNSTPADFLKATKKWIDDLPPGALSNWVIGNHDNHRVASRFGRKLVDGLNMLALLLPGVAVTYNGEEIGMEDTSVSWEQTKDPQALDAGPERYLQYTRDPERTPFQWDDTTSAGFSNSEVTWLPVNSNYPELNVEAQKKASVSHYHVYKLLTAARATPTIQRGDTQVEVIGDHVFAFTRYLTCTF</sequence>
<dbReference type="SMART" id="SM00020">
    <property type="entry name" value="Tryp_SPc"/>
    <property type="match status" value="1"/>
</dbReference>
<dbReference type="InterPro" id="IPR017853">
    <property type="entry name" value="GH"/>
</dbReference>
<dbReference type="PANTHER" id="PTHR10357">
    <property type="entry name" value="ALPHA-AMYLASE FAMILY MEMBER"/>
    <property type="match status" value="1"/>
</dbReference>
<dbReference type="InterPro" id="IPR045857">
    <property type="entry name" value="O16G_dom_2"/>
</dbReference>
<keyword evidence="5" id="KW-0326">Glycosidase</keyword>
<dbReference type="InterPro" id="IPR009003">
    <property type="entry name" value="Peptidase_S1_PA"/>
</dbReference>
<reference evidence="8" key="1">
    <citation type="submission" date="2020-11" db="EMBL/GenBank/DDBJ databases">
        <authorList>
            <person name="Tran Van P."/>
        </authorList>
    </citation>
    <scope>NUCLEOTIDE SEQUENCE</scope>
</reference>
<proteinExistence type="inferred from homology"/>
<keyword evidence="6" id="KW-0472">Membrane</keyword>
<feature type="transmembrane region" description="Helical" evidence="6">
    <location>
        <begin position="311"/>
        <end position="334"/>
    </location>
</feature>
<evidence type="ECO:0000256" key="3">
    <source>
        <dbReference type="ARBA" id="ARBA00012741"/>
    </source>
</evidence>
<dbReference type="Gene3D" id="3.20.20.80">
    <property type="entry name" value="Glycosidases"/>
    <property type="match status" value="4"/>
</dbReference>
<gene>
    <name evidence="8" type="ORF">TBIB3V08_LOCUS1675</name>
</gene>
<dbReference type="InterPro" id="IPR001254">
    <property type="entry name" value="Trypsin_dom"/>
</dbReference>
<protein>
    <recommendedName>
        <fullName evidence="3">alpha-glucosidase</fullName>
        <ecNumber evidence="3">3.2.1.20</ecNumber>
    </recommendedName>
</protein>
<organism evidence="8">
    <name type="scientific">Timema bartmani</name>
    <dbReference type="NCBI Taxonomy" id="61472"/>
    <lineage>
        <taxon>Eukaryota</taxon>
        <taxon>Metazoa</taxon>
        <taxon>Ecdysozoa</taxon>
        <taxon>Arthropoda</taxon>
        <taxon>Hexapoda</taxon>
        <taxon>Insecta</taxon>
        <taxon>Pterygota</taxon>
        <taxon>Neoptera</taxon>
        <taxon>Polyneoptera</taxon>
        <taxon>Phasmatodea</taxon>
        <taxon>Timematodea</taxon>
        <taxon>Timematoidea</taxon>
        <taxon>Timematidae</taxon>
        <taxon>Timema</taxon>
    </lineage>
</organism>
<dbReference type="InterPro" id="IPR006047">
    <property type="entry name" value="GH13_cat_dom"/>
</dbReference>
<evidence type="ECO:0000256" key="2">
    <source>
        <dbReference type="ARBA" id="ARBA00008061"/>
    </source>
</evidence>
<accession>A0A7R9ES81</accession>
<dbReference type="Pfam" id="PF00128">
    <property type="entry name" value="Alpha-amylase"/>
    <property type="match status" value="4"/>
</dbReference>
<evidence type="ECO:0000259" key="7">
    <source>
        <dbReference type="PROSITE" id="PS50240"/>
    </source>
</evidence>
<dbReference type="Pfam" id="PF00089">
    <property type="entry name" value="Trypsin"/>
    <property type="match status" value="1"/>
</dbReference>
<dbReference type="SMART" id="SM00642">
    <property type="entry name" value="Aamy"/>
    <property type="match status" value="3"/>
</dbReference>
<keyword evidence="4" id="KW-0325">Glycoprotein</keyword>
<dbReference type="CDD" id="cd11328">
    <property type="entry name" value="AmyAc_maltase"/>
    <property type="match status" value="2"/>
</dbReference>
<comment type="similarity">
    <text evidence="2">Belongs to the glycosyl hydrolase 13 family.</text>
</comment>
<name>A0A7R9ES81_9NEOP</name>
<dbReference type="PANTHER" id="PTHR10357:SF179">
    <property type="entry name" value="NEUTRAL AND BASIC AMINO ACID TRANSPORT PROTEIN RBAT"/>
    <property type="match status" value="1"/>
</dbReference>
<dbReference type="Gene3D" id="2.40.10.10">
    <property type="entry name" value="Trypsin-like serine proteases"/>
    <property type="match status" value="2"/>
</dbReference>
<evidence type="ECO:0000313" key="8">
    <source>
        <dbReference type="EMBL" id="CAD7439097.1"/>
    </source>
</evidence>
<dbReference type="GO" id="GO:0004558">
    <property type="term" value="F:alpha-1,4-glucosidase activity"/>
    <property type="evidence" value="ECO:0007669"/>
    <property type="project" value="UniProtKB-EC"/>
</dbReference>
<dbReference type="PROSITE" id="PS50240">
    <property type="entry name" value="TRYPSIN_DOM"/>
    <property type="match status" value="1"/>
</dbReference>
<evidence type="ECO:0000256" key="6">
    <source>
        <dbReference type="SAM" id="Phobius"/>
    </source>
</evidence>
<feature type="domain" description="Peptidase S1" evidence="7">
    <location>
        <begin position="112"/>
        <end position="354"/>
    </location>
</feature>
<evidence type="ECO:0000256" key="1">
    <source>
        <dbReference type="ARBA" id="ARBA00001657"/>
    </source>
</evidence>
<evidence type="ECO:0000256" key="5">
    <source>
        <dbReference type="ARBA" id="ARBA00023295"/>
    </source>
</evidence>
<dbReference type="Gene3D" id="3.90.400.10">
    <property type="entry name" value="Oligo-1,6-glucosidase, Domain 2"/>
    <property type="match status" value="2"/>
</dbReference>
<dbReference type="EMBL" id="OD564596">
    <property type="protein sequence ID" value="CAD7439097.1"/>
    <property type="molecule type" value="Genomic_DNA"/>
</dbReference>